<reference evidence="2 3" key="1">
    <citation type="submission" date="2020-05" db="EMBL/GenBank/DDBJ databases">
        <authorList>
            <person name="Petersen J."/>
            <person name="Sayavedra L."/>
        </authorList>
    </citation>
    <scope>NUCLEOTIDE SEQUENCE [LARGE SCALE GENOMIC DNA]</scope>
    <source>
        <strain evidence="2">B thermophilus SOXS</strain>
    </source>
</reference>
<accession>A0A8H9CEX2</accession>
<evidence type="ECO:0000313" key="3">
    <source>
        <dbReference type="Proteomes" id="UP000643672"/>
    </source>
</evidence>
<name>A0A8H9CEX2_9GAMM</name>
<dbReference type="InterPro" id="IPR041519">
    <property type="entry name" value="HEPN_RiboL-PSP"/>
</dbReference>
<sequence>MKKRIEGLLKKVGKIDDDELNSHFLNYICVLISGHLETELEKIIDKYKKSKHCKNHECSETISSMRKIQNAKWCSIRPILMNIDDKILNEIKRSIGSFEQTIGSIDNVVKNRHKVSHGKDVTNLTKNNLAVDLSNIDSFVSQLQQVFNTL</sequence>
<comment type="caution">
    <text evidence="2">The sequence shown here is derived from an EMBL/GenBank/DDBJ whole genome shotgun (WGS) entry which is preliminary data.</text>
</comment>
<evidence type="ECO:0000259" key="1">
    <source>
        <dbReference type="Pfam" id="PF18735"/>
    </source>
</evidence>
<organism evidence="2 3">
    <name type="scientific">Bathymodiolus thermophilus thioautotrophic gill symbiont</name>
    <dbReference type="NCBI Taxonomy" id="2360"/>
    <lineage>
        <taxon>Bacteria</taxon>
        <taxon>Pseudomonadati</taxon>
        <taxon>Pseudomonadota</taxon>
        <taxon>Gammaproteobacteria</taxon>
        <taxon>sulfur-oxidizing symbionts</taxon>
    </lineage>
</organism>
<dbReference type="AlphaFoldDB" id="A0A8H9CEX2"/>
<protein>
    <recommendedName>
        <fullName evidence="1">RiboL-PSP-HEPN domain-containing protein</fullName>
    </recommendedName>
</protein>
<evidence type="ECO:0000313" key="2">
    <source>
        <dbReference type="EMBL" id="CAB5495326.1"/>
    </source>
</evidence>
<dbReference type="Pfam" id="PF18735">
    <property type="entry name" value="HEPN_RiboL-PSP"/>
    <property type="match status" value="1"/>
</dbReference>
<dbReference type="RefSeq" id="WP_202762573.1">
    <property type="nucleotide sequence ID" value="NZ_CAESAQ020000017.1"/>
</dbReference>
<dbReference type="Proteomes" id="UP000643672">
    <property type="component" value="Unassembled WGS sequence"/>
</dbReference>
<keyword evidence="3" id="KW-1185">Reference proteome</keyword>
<dbReference type="EMBL" id="CAESAQ020000017">
    <property type="protein sequence ID" value="CAB5495326.1"/>
    <property type="molecule type" value="Genomic_DNA"/>
</dbReference>
<gene>
    <name evidence="2" type="ORF">THERMOS_282</name>
</gene>
<feature type="domain" description="RiboL-PSP-HEPN" evidence="1">
    <location>
        <begin position="3"/>
        <end position="147"/>
    </location>
</feature>
<proteinExistence type="predicted"/>